<evidence type="ECO:0000256" key="1">
    <source>
        <dbReference type="SAM" id="MobiDB-lite"/>
    </source>
</evidence>
<evidence type="ECO:0000259" key="3">
    <source>
        <dbReference type="SMART" id="SM00014"/>
    </source>
</evidence>
<feature type="transmembrane region" description="Helical" evidence="2">
    <location>
        <begin position="194"/>
        <end position="215"/>
    </location>
</feature>
<feature type="transmembrane region" description="Helical" evidence="2">
    <location>
        <begin position="56"/>
        <end position="77"/>
    </location>
</feature>
<dbReference type="Pfam" id="PF01569">
    <property type="entry name" value="PAP2"/>
    <property type="match status" value="1"/>
</dbReference>
<keyword evidence="2" id="KW-0812">Transmembrane</keyword>
<keyword evidence="2" id="KW-0472">Membrane</keyword>
<dbReference type="EMBL" id="JABSNM010000001">
    <property type="protein sequence ID" value="NRT54348.1"/>
    <property type="molecule type" value="Genomic_DNA"/>
</dbReference>
<feature type="transmembrane region" description="Helical" evidence="2">
    <location>
        <begin position="171"/>
        <end position="188"/>
    </location>
</feature>
<sequence>MNRRWRTLWAGWLLALAGTLALFNLRPGLDLAVTAAVHDAAAATPFPLGQLAPVQALYHAVPWAGRLGVLLALALWWRRATPPRQRRQAAAMALMLVFGLGLVVNGVLKEQWGRPRPTEVGDFGGPHAFQPAGRISTLCRSNCSFVSGHAATGFALAAIGLLGTPARRRRWAHIGLAAGLVIGAGRVLQGGHFLSDILVAGLVMHGTGLAIRQFWAGRRLQRQEAARMKRTETAATVSSRPPLVHPDAAIGSRPGS</sequence>
<evidence type="ECO:0000313" key="5">
    <source>
        <dbReference type="Proteomes" id="UP001516061"/>
    </source>
</evidence>
<name>A0ABX2FWF8_9BURK</name>
<dbReference type="Gene3D" id="1.20.144.10">
    <property type="entry name" value="Phosphatidic acid phosphatase type 2/haloperoxidase"/>
    <property type="match status" value="1"/>
</dbReference>
<dbReference type="RefSeq" id="WP_173803320.1">
    <property type="nucleotide sequence ID" value="NZ_JABSNM010000001.1"/>
</dbReference>
<dbReference type="InterPro" id="IPR000326">
    <property type="entry name" value="PAP2/HPO"/>
</dbReference>
<keyword evidence="5" id="KW-1185">Reference proteome</keyword>
<organism evidence="4 5">
    <name type="scientific">Sphaerotilus uruguayifluvii</name>
    <dbReference type="NCBI Taxonomy" id="2735897"/>
    <lineage>
        <taxon>Bacteria</taxon>
        <taxon>Pseudomonadati</taxon>
        <taxon>Pseudomonadota</taxon>
        <taxon>Betaproteobacteria</taxon>
        <taxon>Burkholderiales</taxon>
        <taxon>Sphaerotilaceae</taxon>
        <taxon>Sphaerotilus</taxon>
    </lineage>
</organism>
<dbReference type="Proteomes" id="UP001516061">
    <property type="component" value="Unassembled WGS sequence"/>
</dbReference>
<feature type="domain" description="Phosphatidic acid phosphatase type 2/haloperoxidase" evidence="3">
    <location>
        <begin position="90"/>
        <end position="212"/>
    </location>
</feature>
<dbReference type="SMART" id="SM00014">
    <property type="entry name" value="acidPPc"/>
    <property type="match status" value="1"/>
</dbReference>
<dbReference type="SUPFAM" id="SSF48317">
    <property type="entry name" value="Acid phosphatase/Vanadium-dependent haloperoxidase"/>
    <property type="match status" value="1"/>
</dbReference>
<dbReference type="CDD" id="cd03396">
    <property type="entry name" value="PAP2_like_6"/>
    <property type="match status" value="1"/>
</dbReference>
<reference evidence="4 5" key="1">
    <citation type="submission" date="2020-05" db="EMBL/GenBank/DDBJ databases">
        <title>Genomic Encyclopedia of Type Strains, Phase IV (KMG-V): Genome sequencing to study the core and pangenomes of soil and plant-associated prokaryotes.</title>
        <authorList>
            <person name="Whitman W."/>
        </authorList>
    </citation>
    <scope>NUCLEOTIDE SEQUENCE [LARGE SCALE GENOMIC DNA]</scope>
    <source>
        <strain evidence="4 5">C29</strain>
    </source>
</reference>
<feature type="transmembrane region" description="Helical" evidence="2">
    <location>
        <begin position="89"/>
        <end position="108"/>
    </location>
</feature>
<feature type="transmembrane region" description="Helical" evidence="2">
    <location>
        <begin position="145"/>
        <end position="164"/>
    </location>
</feature>
<protein>
    <submittedName>
        <fullName evidence="4">Membrane-associated phospholipid phosphatase</fullName>
    </submittedName>
</protein>
<evidence type="ECO:0000256" key="2">
    <source>
        <dbReference type="SAM" id="Phobius"/>
    </source>
</evidence>
<comment type="caution">
    <text evidence="4">The sequence shown here is derived from an EMBL/GenBank/DDBJ whole genome shotgun (WGS) entry which is preliminary data.</text>
</comment>
<accession>A0ABX2FWF8</accession>
<keyword evidence="2" id="KW-1133">Transmembrane helix</keyword>
<feature type="region of interest" description="Disordered" evidence="1">
    <location>
        <begin position="230"/>
        <end position="256"/>
    </location>
</feature>
<dbReference type="InterPro" id="IPR036938">
    <property type="entry name" value="PAP2/HPO_sf"/>
</dbReference>
<gene>
    <name evidence="4" type="ORF">HNQ01_000055</name>
</gene>
<proteinExistence type="predicted"/>
<evidence type="ECO:0000313" key="4">
    <source>
        <dbReference type="EMBL" id="NRT54348.1"/>
    </source>
</evidence>